<reference evidence="2 3" key="1">
    <citation type="submission" date="2019-05" db="EMBL/GenBank/DDBJ databases">
        <title>Another draft genome of Portunus trituberculatus and its Hox gene families provides insights of decapod evolution.</title>
        <authorList>
            <person name="Jeong J.-H."/>
            <person name="Song I."/>
            <person name="Kim S."/>
            <person name="Choi T."/>
            <person name="Kim D."/>
            <person name="Ryu S."/>
            <person name="Kim W."/>
        </authorList>
    </citation>
    <scope>NUCLEOTIDE SEQUENCE [LARGE SCALE GENOMIC DNA]</scope>
    <source>
        <tissue evidence="2">Muscle</tissue>
    </source>
</reference>
<evidence type="ECO:0000313" key="2">
    <source>
        <dbReference type="EMBL" id="MPC87923.1"/>
    </source>
</evidence>
<dbReference type="AlphaFoldDB" id="A0A5B7J097"/>
<feature type="region of interest" description="Disordered" evidence="1">
    <location>
        <begin position="31"/>
        <end position="82"/>
    </location>
</feature>
<feature type="compositionally biased region" description="Basic and acidic residues" evidence="1">
    <location>
        <begin position="69"/>
        <end position="82"/>
    </location>
</feature>
<evidence type="ECO:0000256" key="1">
    <source>
        <dbReference type="SAM" id="MobiDB-lite"/>
    </source>
</evidence>
<dbReference type="Proteomes" id="UP000324222">
    <property type="component" value="Unassembled WGS sequence"/>
</dbReference>
<sequence length="82" mass="8526">MNQGRLLDGPGESWAPAAALVSLRGRNLQLDRSNKQMTEAGRASNASASSFTSRVAANTNGGRQGGKKGGREGGREGRIRGD</sequence>
<protein>
    <submittedName>
        <fullName evidence="2">Uncharacterized protein</fullName>
    </submittedName>
</protein>
<proteinExistence type="predicted"/>
<organism evidence="2 3">
    <name type="scientific">Portunus trituberculatus</name>
    <name type="common">Swimming crab</name>
    <name type="synonym">Neptunus trituberculatus</name>
    <dbReference type="NCBI Taxonomy" id="210409"/>
    <lineage>
        <taxon>Eukaryota</taxon>
        <taxon>Metazoa</taxon>
        <taxon>Ecdysozoa</taxon>
        <taxon>Arthropoda</taxon>
        <taxon>Crustacea</taxon>
        <taxon>Multicrustacea</taxon>
        <taxon>Malacostraca</taxon>
        <taxon>Eumalacostraca</taxon>
        <taxon>Eucarida</taxon>
        <taxon>Decapoda</taxon>
        <taxon>Pleocyemata</taxon>
        <taxon>Brachyura</taxon>
        <taxon>Eubrachyura</taxon>
        <taxon>Portunoidea</taxon>
        <taxon>Portunidae</taxon>
        <taxon>Portuninae</taxon>
        <taxon>Portunus</taxon>
    </lineage>
</organism>
<gene>
    <name evidence="2" type="ORF">E2C01_082804</name>
</gene>
<keyword evidence="3" id="KW-1185">Reference proteome</keyword>
<accession>A0A5B7J097</accession>
<dbReference type="EMBL" id="VSRR010076030">
    <property type="protein sequence ID" value="MPC87923.1"/>
    <property type="molecule type" value="Genomic_DNA"/>
</dbReference>
<evidence type="ECO:0000313" key="3">
    <source>
        <dbReference type="Proteomes" id="UP000324222"/>
    </source>
</evidence>
<feature type="compositionally biased region" description="Polar residues" evidence="1">
    <location>
        <begin position="44"/>
        <end position="60"/>
    </location>
</feature>
<comment type="caution">
    <text evidence="2">The sequence shown here is derived from an EMBL/GenBank/DDBJ whole genome shotgun (WGS) entry which is preliminary data.</text>
</comment>
<name>A0A5B7J097_PORTR</name>